<dbReference type="Gene3D" id="3.90.70.10">
    <property type="entry name" value="Cysteine proteinases"/>
    <property type="match status" value="1"/>
</dbReference>
<dbReference type="PROSITE" id="PS00211">
    <property type="entry name" value="ABC_TRANSPORTER_1"/>
    <property type="match status" value="1"/>
</dbReference>
<accession>A0A0D8ZSG0</accession>
<evidence type="ECO:0000259" key="15">
    <source>
        <dbReference type="PROSITE" id="PS50990"/>
    </source>
</evidence>
<dbReference type="InterPro" id="IPR003439">
    <property type="entry name" value="ABC_transporter-like_ATP-bd"/>
</dbReference>
<dbReference type="InterPro" id="IPR003593">
    <property type="entry name" value="AAA+_ATPase"/>
</dbReference>
<dbReference type="RefSeq" id="WP_045054783.1">
    <property type="nucleotide sequence ID" value="NZ_CAWMDP010000046.1"/>
</dbReference>
<dbReference type="GO" id="GO:0030256">
    <property type="term" value="C:type I protein secretion system complex"/>
    <property type="evidence" value="ECO:0007669"/>
    <property type="project" value="InterPro"/>
</dbReference>
<dbReference type="InterPro" id="IPR011527">
    <property type="entry name" value="ABC1_TM_dom"/>
</dbReference>
<dbReference type="InterPro" id="IPR039421">
    <property type="entry name" value="Type_1_exporter"/>
</dbReference>
<dbReference type="InterPro" id="IPR017871">
    <property type="entry name" value="ABC_transporter-like_CS"/>
</dbReference>
<evidence type="ECO:0000256" key="1">
    <source>
        <dbReference type="ARBA" id="ARBA00004651"/>
    </source>
</evidence>
<keyword evidence="17" id="KW-1185">Reference proteome</keyword>
<dbReference type="PROSITE" id="PS50929">
    <property type="entry name" value="ABC_TM1F"/>
    <property type="match status" value="1"/>
</dbReference>
<evidence type="ECO:0000313" key="17">
    <source>
        <dbReference type="Proteomes" id="UP000032452"/>
    </source>
</evidence>
<keyword evidence="8" id="KW-0067">ATP-binding</keyword>
<dbReference type="PANTHER" id="PTHR43394">
    <property type="entry name" value="ATP-DEPENDENT PERMEASE MDL1, MITOCHONDRIAL"/>
    <property type="match status" value="1"/>
</dbReference>
<dbReference type="SUPFAM" id="SSF90123">
    <property type="entry name" value="ABC transporter transmembrane region"/>
    <property type="match status" value="1"/>
</dbReference>
<dbReference type="InterPro" id="IPR036640">
    <property type="entry name" value="ABC1_TM_sf"/>
</dbReference>
<feature type="domain" description="Peptidase C39" evidence="15">
    <location>
        <begin position="267"/>
        <end position="389"/>
    </location>
</feature>
<dbReference type="SUPFAM" id="SSF51206">
    <property type="entry name" value="cAMP-binding domain-like"/>
    <property type="match status" value="1"/>
</dbReference>
<dbReference type="SMART" id="SM00382">
    <property type="entry name" value="AAA"/>
    <property type="match status" value="1"/>
</dbReference>
<evidence type="ECO:0000256" key="3">
    <source>
        <dbReference type="ARBA" id="ARBA00022475"/>
    </source>
</evidence>
<keyword evidence="3" id="KW-1003">Cell membrane</keyword>
<dbReference type="PROSITE" id="PS50893">
    <property type="entry name" value="ABC_TRANSPORTER_2"/>
    <property type="match status" value="1"/>
</dbReference>
<organism evidence="16 17">
    <name type="scientific">Aliterella atlantica CENA595</name>
    <dbReference type="NCBI Taxonomy" id="1618023"/>
    <lineage>
        <taxon>Bacteria</taxon>
        <taxon>Bacillati</taxon>
        <taxon>Cyanobacteriota</taxon>
        <taxon>Cyanophyceae</taxon>
        <taxon>Chroococcidiopsidales</taxon>
        <taxon>Aliterellaceae</taxon>
        <taxon>Aliterella</taxon>
    </lineage>
</organism>
<dbReference type="InterPro" id="IPR018490">
    <property type="entry name" value="cNMP-bd_dom_sf"/>
</dbReference>
<dbReference type="EMBL" id="JYON01000010">
    <property type="protein sequence ID" value="KJH71675.1"/>
    <property type="molecule type" value="Genomic_DNA"/>
</dbReference>
<evidence type="ECO:0000259" key="12">
    <source>
        <dbReference type="PROSITE" id="PS50042"/>
    </source>
</evidence>
<dbReference type="CDD" id="cd18782">
    <property type="entry name" value="ABC_6TM_PrtD_LapB_HlyB_like"/>
    <property type="match status" value="1"/>
</dbReference>
<dbReference type="GO" id="GO:0016887">
    <property type="term" value="F:ATP hydrolysis activity"/>
    <property type="evidence" value="ECO:0007669"/>
    <property type="project" value="InterPro"/>
</dbReference>
<dbReference type="InterPro" id="IPR005074">
    <property type="entry name" value="Peptidase_C39"/>
</dbReference>
<dbReference type="PATRIC" id="fig|1618023.3.peg.4118"/>
<evidence type="ECO:0000256" key="2">
    <source>
        <dbReference type="ARBA" id="ARBA00022448"/>
    </source>
</evidence>
<keyword evidence="4 11" id="KW-0812">Transmembrane</keyword>
<evidence type="ECO:0000259" key="13">
    <source>
        <dbReference type="PROSITE" id="PS50893"/>
    </source>
</evidence>
<evidence type="ECO:0000256" key="9">
    <source>
        <dbReference type="ARBA" id="ARBA00022989"/>
    </source>
</evidence>
<protein>
    <submittedName>
        <fullName evidence="16">Peptidase C39</fullName>
    </submittedName>
</protein>
<keyword evidence="7" id="KW-0645">Protease</keyword>
<dbReference type="GO" id="GO:0008234">
    <property type="term" value="F:cysteine-type peptidase activity"/>
    <property type="evidence" value="ECO:0007669"/>
    <property type="project" value="UniProtKB-KW"/>
</dbReference>
<dbReference type="GO" id="GO:0006508">
    <property type="term" value="P:proteolysis"/>
    <property type="evidence" value="ECO:0007669"/>
    <property type="project" value="InterPro"/>
</dbReference>
<evidence type="ECO:0000256" key="4">
    <source>
        <dbReference type="ARBA" id="ARBA00022692"/>
    </source>
</evidence>
<sequence>MDINIDAIAQFLSSTPPFDALPSQTREQLAAKCQLLRYRMGQAIVRREAMPVYIAILYQGQARVVCYPANAPETLELVEPGYIFGWVSAIRQVPCETALASTEAICLTLPVTTFLEFLEREPQFAAAFYEHSSAIEVFNLLEGDRSAAKNTNLKELALTACKEATVLNLPPGKTSLHSLEPNKVWLLSGGTTNFAVGSRLVPTLEREYIKVSPPGNARLVGLHLPEEYEQREKSSLPNTLLSEIPYAPEYPESQEKGATKIKYPYIHARGPVEATLACLQMVAQHLSIPFRRDVLRRSLTNSFTRTGSISLQLCGAVGELIGLKSQIVNIPASTISRLPTPAMIPWQDSFAILYKASQEQIVLAIPETGIREMKIAAFVDAWGESGQVLLLQATSHTPTRRFGISWFLPSLYRYRKVLLEVFIASFFVQLFGLANPLVTQVIIDRVLAQNSIETLNVLGIFLIVIATFEAVITSLRTNLFVDTTNRIDLSLGAQVIDRLLRLPLRYFERRPVGELATRVGELENIRQFLTGTALTVVLDAVFSVIYIVVMIFYSPLLTIVALATVPLFALLTLVAAPIVRNQARTKAERNAETQSYLVEVVSGIQTVKAQNIELRSRWQWQERYARYVSAGFNSTLTSTTASSISNFLNKLSSLLLLWVGAYLVLQGNLTLGQLIAFRIIAGYTTSPLLRLIQLWQNFQETALSLERLGDILDTPTEIEVAGKDNIPMPEISGRVQYESVSFRFSSSGEKQLKNVNLDFPSGTFVGVVGLSGAGKSTLTKLLPRLYELDSGRILIDGYDISKVELYSLRSQIGVVLQDTLLFDGTVQENIALTNPDATQEEIVAAAKVAVAHDFIMSLPQGYNTRVGERGAALSGGQRQRIAIARTVLQNPKILVLDEATSALDYHSERQVCLNLADVFSERTVMFITHRLATIKHADVIVMMDAGRVSEQGTHAELMQVKGHYYCLYQQQEAVTVTSNQ</sequence>
<dbReference type="OrthoDB" id="516912at2"/>
<dbReference type="InterPro" id="IPR014710">
    <property type="entry name" value="RmlC-like_jellyroll"/>
</dbReference>
<evidence type="ECO:0000256" key="5">
    <source>
        <dbReference type="ARBA" id="ARBA00022741"/>
    </source>
</evidence>
<dbReference type="Pfam" id="PF00027">
    <property type="entry name" value="cNMP_binding"/>
    <property type="match status" value="1"/>
</dbReference>
<comment type="caution">
    <text evidence="16">The sequence shown here is derived from an EMBL/GenBank/DDBJ whole genome shotgun (WGS) entry which is preliminary data.</text>
</comment>
<keyword evidence="9 11" id="KW-1133">Transmembrane helix</keyword>
<keyword evidence="5" id="KW-0547">Nucleotide-binding</keyword>
<feature type="transmembrane region" description="Helical" evidence="11">
    <location>
        <begin position="559"/>
        <end position="579"/>
    </location>
</feature>
<dbReference type="Gene3D" id="2.60.120.10">
    <property type="entry name" value="Jelly Rolls"/>
    <property type="match status" value="1"/>
</dbReference>
<evidence type="ECO:0000256" key="6">
    <source>
        <dbReference type="ARBA" id="ARBA00022801"/>
    </source>
</evidence>
<dbReference type="Gene3D" id="1.20.1560.10">
    <property type="entry name" value="ABC transporter type 1, transmembrane domain"/>
    <property type="match status" value="1"/>
</dbReference>
<proteinExistence type="predicted"/>
<dbReference type="SUPFAM" id="SSF52540">
    <property type="entry name" value="P-loop containing nucleoside triphosphate hydrolases"/>
    <property type="match status" value="1"/>
</dbReference>
<evidence type="ECO:0000259" key="14">
    <source>
        <dbReference type="PROSITE" id="PS50929"/>
    </source>
</evidence>
<dbReference type="PROSITE" id="PS50990">
    <property type="entry name" value="PEPTIDASE_C39"/>
    <property type="match status" value="1"/>
</dbReference>
<dbReference type="GO" id="GO:0005524">
    <property type="term" value="F:ATP binding"/>
    <property type="evidence" value="ECO:0007669"/>
    <property type="project" value="UniProtKB-KW"/>
</dbReference>
<dbReference type="Pfam" id="PF00005">
    <property type="entry name" value="ABC_tran"/>
    <property type="match status" value="1"/>
</dbReference>
<dbReference type="Pfam" id="PF00664">
    <property type="entry name" value="ABC_membrane"/>
    <property type="match status" value="1"/>
</dbReference>
<dbReference type="CDD" id="cd02259">
    <property type="entry name" value="Peptidase_C39_like"/>
    <property type="match status" value="1"/>
</dbReference>
<evidence type="ECO:0000313" key="16">
    <source>
        <dbReference type="EMBL" id="KJH71675.1"/>
    </source>
</evidence>
<feature type="transmembrane region" description="Helical" evidence="11">
    <location>
        <begin position="455"/>
        <end position="475"/>
    </location>
</feature>
<dbReference type="GO" id="GO:0030253">
    <property type="term" value="P:protein secretion by the type I secretion system"/>
    <property type="evidence" value="ECO:0007669"/>
    <property type="project" value="InterPro"/>
</dbReference>
<evidence type="ECO:0000256" key="11">
    <source>
        <dbReference type="SAM" id="Phobius"/>
    </source>
</evidence>
<feature type="transmembrane region" description="Helical" evidence="11">
    <location>
        <begin position="528"/>
        <end position="553"/>
    </location>
</feature>
<feature type="transmembrane region" description="Helical" evidence="11">
    <location>
        <begin position="647"/>
        <end position="665"/>
    </location>
</feature>
<dbReference type="STRING" id="1618023.UH38_11465"/>
<dbReference type="NCBIfam" id="TIGR01846">
    <property type="entry name" value="type_I_sec_HlyB"/>
    <property type="match status" value="1"/>
</dbReference>
<keyword evidence="7" id="KW-0788">Thiol protease</keyword>
<dbReference type="Pfam" id="PF03412">
    <property type="entry name" value="Peptidase_C39"/>
    <property type="match status" value="1"/>
</dbReference>
<dbReference type="SMART" id="SM00100">
    <property type="entry name" value="cNMP"/>
    <property type="match status" value="1"/>
</dbReference>
<evidence type="ECO:0000256" key="8">
    <source>
        <dbReference type="ARBA" id="ARBA00022840"/>
    </source>
</evidence>
<keyword evidence="10 11" id="KW-0472">Membrane</keyword>
<dbReference type="PROSITE" id="PS50042">
    <property type="entry name" value="CNMP_BINDING_3"/>
    <property type="match status" value="1"/>
</dbReference>
<dbReference type="FunFam" id="3.40.50.300:FF:000221">
    <property type="entry name" value="Multidrug ABC transporter ATP-binding protein"/>
    <property type="match status" value="1"/>
</dbReference>
<evidence type="ECO:0000256" key="10">
    <source>
        <dbReference type="ARBA" id="ARBA00023136"/>
    </source>
</evidence>
<dbReference type="Proteomes" id="UP000032452">
    <property type="component" value="Unassembled WGS sequence"/>
</dbReference>
<dbReference type="GO" id="GO:0005886">
    <property type="term" value="C:plasma membrane"/>
    <property type="evidence" value="ECO:0007669"/>
    <property type="project" value="UniProtKB-SubCell"/>
</dbReference>
<keyword evidence="2" id="KW-0813">Transport</keyword>
<gene>
    <name evidence="16" type="ORF">UH38_11465</name>
</gene>
<dbReference type="AlphaFoldDB" id="A0A0D8ZSG0"/>
<comment type="subcellular location">
    <subcellularLocation>
        <location evidence="1">Cell membrane</location>
        <topology evidence="1">Multi-pass membrane protein</topology>
    </subcellularLocation>
</comment>
<dbReference type="InterPro" id="IPR010132">
    <property type="entry name" value="ATPase_T1SS_HlyB"/>
</dbReference>
<keyword evidence="6" id="KW-0378">Hydrolase</keyword>
<dbReference type="InterPro" id="IPR027417">
    <property type="entry name" value="P-loop_NTPase"/>
</dbReference>
<feature type="domain" description="ABC transmembrane type-1" evidence="14">
    <location>
        <begin position="421"/>
        <end position="700"/>
    </location>
</feature>
<dbReference type="InterPro" id="IPR000595">
    <property type="entry name" value="cNMP-bd_dom"/>
</dbReference>
<feature type="domain" description="Cyclic nucleotide-binding" evidence="12">
    <location>
        <begin position="17"/>
        <end position="118"/>
    </location>
</feature>
<evidence type="ECO:0000256" key="7">
    <source>
        <dbReference type="ARBA" id="ARBA00022807"/>
    </source>
</evidence>
<feature type="transmembrane region" description="Helical" evidence="11">
    <location>
        <begin position="417"/>
        <end position="443"/>
    </location>
</feature>
<dbReference type="PANTHER" id="PTHR43394:SF1">
    <property type="entry name" value="ATP-BINDING CASSETTE SUB-FAMILY B MEMBER 10, MITOCHONDRIAL"/>
    <property type="match status" value="1"/>
</dbReference>
<dbReference type="GO" id="GO:0015421">
    <property type="term" value="F:ABC-type oligopeptide transporter activity"/>
    <property type="evidence" value="ECO:0007669"/>
    <property type="project" value="TreeGrafter"/>
</dbReference>
<name>A0A0D8ZSG0_9CYAN</name>
<dbReference type="Gene3D" id="3.40.50.300">
    <property type="entry name" value="P-loop containing nucleotide triphosphate hydrolases"/>
    <property type="match status" value="1"/>
</dbReference>
<reference evidence="16 17" key="1">
    <citation type="submission" date="2015-02" db="EMBL/GenBank/DDBJ databases">
        <title>Draft genome of a novel marine cyanobacterium (Chroococcales) isolated from South Atlantic Ocean.</title>
        <authorList>
            <person name="Rigonato J."/>
            <person name="Alvarenga D.O."/>
            <person name="Branco L.H."/>
            <person name="Varani A.M."/>
            <person name="Brandini F.P."/>
            <person name="Fiore M.F."/>
        </authorList>
    </citation>
    <scope>NUCLEOTIDE SEQUENCE [LARGE SCALE GENOMIC DNA]</scope>
    <source>
        <strain evidence="16 17">CENA595</strain>
    </source>
</reference>
<feature type="domain" description="ABC transporter" evidence="13">
    <location>
        <begin position="735"/>
        <end position="970"/>
    </location>
</feature>